<evidence type="ECO:0000259" key="14">
    <source>
        <dbReference type="Pfam" id="PF03958"/>
    </source>
</evidence>
<reference evidence="16 17" key="1">
    <citation type="submission" date="2017-02" db="EMBL/GenBank/DDBJ databases">
        <title>Chromobacterium haemolyticum H5244.</title>
        <authorList>
            <person name="Gulvik C.A."/>
        </authorList>
    </citation>
    <scope>NUCLEOTIDE SEQUENCE [LARGE SCALE GENOMIC DNA]</scope>
    <source>
        <strain evidence="16 17">H5244</strain>
    </source>
</reference>
<dbReference type="AlphaFoldDB" id="A0A1W0CZ89"/>
<evidence type="ECO:0000256" key="11">
    <source>
        <dbReference type="SAM" id="MobiDB-lite"/>
    </source>
</evidence>
<feature type="signal peptide" evidence="12">
    <location>
        <begin position="1"/>
        <end position="21"/>
    </location>
</feature>
<protein>
    <submittedName>
        <fullName evidence="16">Type II secretion system protein GspD</fullName>
    </submittedName>
</protein>
<keyword evidence="8" id="KW-0472">Membrane</keyword>
<feature type="chain" id="PRO_5012551558" evidence="12">
    <location>
        <begin position="22"/>
        <end position="718"/>
    </location>
</feature>
<dbReference type="GO" id="GO:0009279">
    <property type="term" value="C:cell outer membrane"/>
    <property type="evidence" value="ECO:0007669"/>
    <property type="project" value="UniProtKB-SubCell"/>
</dbReference>
<keyword evidence="9" id="KW-0998">Cell outer membrane</keyword>
<dbReference type="RefSeq" id="WP_081555549.1">
    <property type="nucleotide sequence ID" value="NZ_MUKV01000012.1"/>
</dbReference>
<dbReference type="InterPro" id="IPR013356">
    <property type="entry name" value="T2SS_GspD"/>
</dbReference>
<feature type="compositionally biased region" description="Low complexity" evidence="11">
    <location>
        <begin position="300"/>
        <end position="342"/>
    </location>
</feature>
<dbReference type="Proteomes" id="UP000192721">
    <property type="component" value="Unassembled WGS sequence"/>
</dbReference>
<organism evidence="16 17">
    <name type="scientific">Chromobacterium haemolyticum</name>
    <dbReference type="NCBI Taxonomy" id="394935"/>
    <lineage>
        <taxon>Bacteria</taxon>
        <taxon>Pseudomonadati</taxon>
        <taxon>Pseudomonadota</taxon>
        <taxon>Betaproteobacteria</taxon>
        <taxon>Neisseriales</taxon>
        <taxon>Chromobacteriaceae</taxon>
        <taxon>Chromobacterium</taxon>
    </lineage>
</organism>
<gene>
    <name evidence="16" type="ORF">B0T45_11440</name>
</gene>
<accession>A0A1W0CZ89</accession>
<name>A0A1W0CZ89_9NEIS</name>
<dbReference type="PANTHER" id="PTHR30332:SF24">
    <property type="entry name" value="SECRETIN GSPD-RELATED"/>
    <property type="match status" value="1"/>
</dbReference>
<keyword evidence="3 10" id="KW-0813">Transport</keyword>
<evidence type="ECO:0000256" key="8">
    <source>
        <dbReference type="ARBA" id="ARBA00023136"/>
    </source>
</evidence>
<dbReference type="InterPro" id="IPR038591">
    <property type="entry name" value="NolW-like_sf"/>
</dbReference>
<comment type="caution">
    <text evidence="16">The sequence shown here is derived from an EMBL/GenBank/DDBJ whole genome shotgun (WGS) entry which is preliminary data.</text>
</comment>
<evidence type="ECO:0000256" key="7">
    <source>
        <dbReference type="ARBA" id="ARBA00022927"/>
    </source>
</evidence>
<dbReference type="Pfam" id="PF00263">
    <property type="entry name" value="Secretin"/>
    <property type="match status" value="1"/>
</dbReference>
<dbReference type="InterPro" id="IPR005644">
    <property type="entry name" value="NolW-like"/>
</dbReference>
<dbReference type="Gene3D" id="3.30.1370.120">
    <property type="match status" value="3"/>
</dbReference>
<evidence type="ECO:0000313" key="16">
    <source>
        <dbReference type="EMBL" id="OQS39912.1"/>
    </source>
</evidence>
<dbReference type="PANTHER" id="PTHR30332">
    <property type="entry name" value="PROBABLE GENERAL SECRETION PATHWAY PROTEIN D"/>
    <property type="match status" value="1"/>
</dbReference>
<dbReference type="NCBIfam" id="TIGR02517">
    <property type="entry name" value="type_II_gspD"/>
    <property type="match status" value="1"/>
</dbReference>
<keyword evidence="7" id="KW-0653">Protein transport</keyword>
<feature type="domain" description="Type II/III secretion system secretin-like" evidence="13">
    <location>
        <begin position="492"/>
        <end position="661"/>
    </location>
</feature>
<evidence type="ECO:0000256" key="10">
    <source>
        <dbReference type="RuleBase" id="RU004004"/>
    </source>
</evidence>
<feature type="domain" description="NolW-like" evidence="14">
    <location>
        <begin position="126"/>
        <end position="185"/>
    </location>
</feature>
<dbReference type="InterPro" id="IPR050810">
    <property type="entry name" value="Bact_Secretion_Sys_Channel"/>
</dbReference>
<keyword evidence="5" id="KW-0812">Transmembrane</keyword>
<dbReference type="GO" id="GO:0015628">
    <property type="term" value="P:protein secretion by the type II secretion system"/>
    <property type="evidence" value="ECO:0007669"/>
    <property type="project" value="InterPro"/>
</dbReference>
<evidence type="ECO:0000259" key="15">
    <source>
        <dbReference type="Pfam" id="PF21305"/>
    </source>
</evidence>
<dbReference type="InterPro" id="IPR001775">
    <property type="entry name" value="GspD/PilQ"/>
</dbReference>
<evidence type="ECO:0000256" key="9">
    <source>
        <dbReference type="ARBA" id="ARBA00023237"/>
    </source>
</evidence>
<evidence type="ECO:0000256" key="3">
    <source>
        <dbReference type="ARBA" id="ARBA00022448"/>
    </source>
</evidence>
<dbReference type="PROSITE" id="PS51257">
    <property type="entry name" value="PROKAR_LIPOPROTEIN"/>
    <property type="match status" value="1"/>
</dbReference>
<keyword evidence="6 12" id="KW-0732">Signal</keyword>
<evidence type="ECO:0000259" key="13">
    <source>
        <dbReference type="Pfam" id="PF00263"/>
    </source>
</evidence>
<dbReference type="PRINTS" id="PR00811">
    <property type="entry name" value="BCTERIALGSPD"/>
</dbReference>
<keyword evidence="4" id="KW-1134">Transmembrane beta strand</keyword>
<dbReference type="Pfam" id="PF03958">
    <property type="entry name" value="Secretin_N"/>
    <property type="match status" value="3"/>
</dbReference>
<feature type="domain" description="NolW-like" evidence="14">
    <location>
        <begin position="189"/>
        <end position="258"/>
    </location>
</feature>
<proteinExistence type="inferred from homology"/>
<feature type="domain" description="NolW-like" evidence="14">
    <location>
        <begin position="263"/>
        <end position="389"/>
    </location>
</feature>
<dbReference type="GO" id="GO:0015627">
    <property type="term" value="C:type II protein secretion system complex"/>
    <property type="evidence" value="ECO:0007669"/>
    <property type="project" value="InterPro"/>
</dbReference>
<evidence type="ECO:0000256" key="12">
    <source>
        <dbReference type="SAM" id="SignalP"/>
    </source>
</evidence>
<dbReference type="InterPro" id="IPR004846">
    <property type="entry name" value="T2SS/T3SS_dom"/>
</dbReference>
<evidence type="ECO:0000256" key="6">
    <source>
        <dbReference type="ARBA" id="ARBA00022729"/>
    </source>
</evidence>
<feature type="domain" description="GspD-like N0" evidence="15">
    <location>
        <begin position="31"/>
        <end position="100"/>
    </location>
</feature>
<evidence type="ECO:0000256" key="1">
    <source>
        <dbReference type="ARBA" id="ARBA00004442"/>
    </source>
</evidence>
<dbReference type="InterPro" id="IPR049371">
    <property type="entry name" value="GspD-like_N0"/>
</dbReference>
<evidence type="ECO:0000256" key="4">
    <source>
        <dbReference type="ARBA" id="ARBA00022452"/>
    </source>
</evidence>
<evidence type="ECO:0000256" key="2">
    <source>
        <dbReference type="ARBA" id="ARBA00006980"/>
    </source>
</evidence>
<feature type="region of interest" description="Disordered" evidence="11">
    <location>
        <begin position="293"/>
        <end position="354"/>
    </location>
</feature>
<comment type="subcellular location">
    <subcellularLocation>
        <location evidence="1 10">Cell outer membrane</location>
    </subcellularLocation>
</comment>
<comment type="similarity">
    <text evidence="2">Belongs to the bacterial secretin family. GSP D subfamily.</text>
</comment>
<evidence type="ECO:0000256" key="5">
    <source>
        <dbReference type="ARBA" id="ARBA00022692"/>
    </source>
</evidence>
<dbReference type="EMBL" id="MUKV01000012">
    <property type="protein sequence ID" value="OQS39912.1"/>
    <property type="molecule type" value="Genomic_DNA"/>
</dbReference>
<sequence>MRIHKLVAILALVYGCNAALAATPQNDGVMLNFVNADIETVVKAIGEITGKNFIIDPRVKGTVNIVSSKPVPRALSYQILLSSLRLQGFSAVEGGGVVKIVPEADAKLHAKASKNIPRGDGDRLITKVFTLKYGNANQLVPVIRPIVSPNNTIAAYPQSNALIVTDYADNIQRIESIIDSIESAAAGDTVVVPVLFGSAVELAGSLNKLLQDSGAGADGGKTTIIPDARANVLMVRADTPGKIGKIKSLLKLLDQPSQAGANVRVVYLKNAEAGKVAQTLRALMTGDAGPLQGRTAVSTNGGSSSSLLNQSGSGSGSASSSSGSASAAQAASPVGGDSASSSGSGGGAGGGGSMIQADPTNNALILNVPDSMYQNLRNVIDLLDKRRAQVMVEALVVEVAAQRVMELGVQWQALGALNGNGAGVFGGTNFPGTSNPGIIGLSGGALAGGTGAATTPLGALAGSAGLNIGWVKGTVNIPGIGTVLNMGALARAMETEMGGNIVSSPSLMAMDNEKAKIQIGQEVPILTGQYSNTGSNSNGSVNPFQTYDRKTIGFNLEITPQISEGGSIRMKILQEASTIVPGTDKNPQGPTTNKRMIETIANVDDGGIIAIGGLLQEAVSDNESKVPLLGDIPWLGALFRYSNKKREKTNLMIFIKPTIVRDDLGARSIATDRYNYIIGEGQKAEREKLQMNLDSALKSLPESGIRSTLEQSLKAQPK</sequence>
<feature type="compositionally biased region" description="Gly residues" evidence="11">
    <location>
        <begin position="343"/>
        <end position="353"/>
    </location>
</feature>
<dbReference type="Pfam" id="PF21305">
    <property type="entry name" value="type_II_gspD_N0"/>
    <property type="match status" value="1"/>
</dbReference>
<evidence type="ECO:0000313" key="17">
    <source>
        <dbReference type="Proteomes" id="UP000192721"/>
    </source>
</evidence>